<name>A0A9D1T3J2_9BACT</name>
<comment type="similarity">
    <text evidence="2 4">Belongs to the glucose-6-phosphate 1-epimerase family.</text>
</comment>
<evidence type="ECO:0000313" key="6">
    <source>
        <dbReference type="EMBL" id="HIV09779.1"/>
    </source>
</evidence>
<gene>
    <name evidence="6" type="ORF">IAC79_06675</name>
</gene>
<dbReference type="EC" id="5.1.3.15" evidence="4"/>
<dbReference type="EMBL" id="DVOR01000217">
    <property type="protein sequence ID" value="HIV09779.1"/>
    <property type="molecule type" value="Genomic_DNA"/>
</dbReference>
<protein>
    <recommendedName>
        <fullName evidence="4">Putative glucose-6-phosphate 1-epimerase</fullName>
        <ecNumber evidence="4">5.1.3.15</ecNumber>
    </recommendedName>
</protein>
<evidence type="ECO:0000256" key="3">
    <source>
        <dbReference type="ARBA" id="ARBA00023235"/>
    </source>
</evidence>
<dbReference type="Gene3D" id="2.70.98.10">
    <property type="match status" value="1"/>
</dbReference>
<dbReference type="AlphaFoldDB" id="A0A9D1T3J2"/>
<dbReference type="InterPro" id="IPR025532">
    <property type="entry name" value="G6P_1-epimerase"/>
</dbReference>
<dbReference type="Pfam" id="PF01263">
    <property type="entry name" value="Aldose_epim"/>
    <property type="match status" value="1"/>
</dbReference>
<dbReference type="InterPro" id="IPR014718">
    <property type="entry name" value="GH-type_carb-bd"/>
</dbReference>
<dbReference type="GO" id="GO:0030246">
    <property type="term" value="F:carbohydrate binding"/>
    <property type="evidence" value="ECO:0007669"/>
    <property type="project" value="UniProtKB-UniRule"/>
</dbReference>
<accession>A0A9D1T3J2</accession>
<dbReference type="GO" id="GO:0047938">
    <property type="term" value="F:glucose-6-phosphate 1-epimerase activity"/>
    <property type="evidence" value="ECO:0007669"/>
    <property type="project" value="UniProtKB-UniRule"/>
</dbReference>
<dbReference type="PIRSF" id="PIRSF016020">
    <property type="entry name" value="PHexose_mutarotase"/>
    <property type="match status" value="1"/>
</dbReference>
<keyword evidence="3 4" id="KW-0413">Isomerase</keyword>
<dbReference type="GO" id="GO:0005975">
    <property type="term" value="P:carbohydrate metabolic process"/>
    <property type="evidence" value="ECO:0007669"/>
    <property type="project" value="InterPro"/>
</dbReference>
<dbReference type="CDD" id="cd09020">
    <property type="entry name" value="D-hex-6-P-epi_like"/>
    <property type="match status" value="1"/>
</dbReference>
<comment type="catalytic activity">
    <reaction evidence="1">
        <text>alpha-D-glucose 6-phosphate = beta-D-glucose 6-phosphate</text>
        <dbReference type="Rhea" id="RHEA:16249"/>
        <dbReference type="ChEBI" id="CHEBI:58225"/>
        <dbReference type="ChEBI" id="CHEBI:58247"/>
        <dbReference type="EC" id="5.1.3.15"/>
    </reaction>
</comment>
<dbReference type="SUPFAM" id="SSF74650">
    <property type="entry name" value="Galactose mutarotase-like"/>
    <property type="match status" value="1"/>
</dbReference>
<dbReference type="InterPro" id="IPR008183">
    <property type="entry name" value="Aldose_1/G6P_1-epimerase"/>
</dbReference>
<evidence type="ECO:0000256" key="2">
    <source>
        <dbReference type="ARBA" id="ARBA00005866"/>
    </source>
</evidence>
<evidence type="ECO:0000313" key="7">
    <source>
        <dbReference type="Proteomes" id="UP000886845"/>
    </source>
</evidence>
<reference evidence="6" key="1">
    <citation type="submission" date="2020-10" db="EMBL/GenBank/DDBJ databases">
        <authorList>
            <person name="Gilroy R."/>
        </authorList>
    </citation>
    <scope>NUCLEOTIDE SEQUENCE</scope>
    <source>
        <strain evidence="6">35461</strain>
    </source>
</reference>
<evidence type="ECO:0000256" key="1">
    <source>
        <dbReference type="ARBA" id="ARBA00001096"/>
    </source>
</evidence>
<organism evidence="6 7">
    <name type="scientific">Candidatus Spyradenecus faecavium</name>
    <dbReference type="NCBI Taxonomy" id="2840947"/>
    <lineage>
        <taxon>Bacteria</taxon>
        <taxon>Pseudomonadati</taxon>
        <taxon>Lentisphaerota</taxon>
        <taxon>Lentisphaeria</taxon>
        <taxon>Lentisphaerales</taxon>
        <taxon>Lentisphaeraceae</taxon>
        <taxon>Lentisphaeraceae incertae sedis</taxon>
        <taxon>Candidatus Spyradenecus</taxon>
    </lineage>
</organism>
<feature type="active site" evidence="5">
    <location>
        <position position="171"/>
    </location>
</feature>
<dbReference type="PANTHER" id="PTHR11122:SF13">
    <property type="entry name" value="GLUCOSE-6-PHOSPHATE 1-EPIMERASE"/>
    <property type="match status" value="1"/>
</dbReference>
<evidence type="ECO:0000256" key="5">
    <source>
        <dbReference type="PIRSR" id="PIRSR016020-1"/>
    </source>
</evidence>
<feature type="active site" evidence="5">
    <location>
        <position position="259"/>
    </location>
</feature>
<comment type="caution">
    <text evidence="6">The sequence shown here is derived from an EMBL/GenBank/DDBJ whole genome shotgun (WGS) entry which is preliminary data.</text>
</comment>
<dbReference type="PANTHER" id="PTHR11122">
    <property type="entry name" value="APOSPORY-ASSOCIATED PROTEIN C-RELATED"/>
    <property type="match status" value="1"/>
</dbReference>
<dbReference type="Proteomes" id="UP000886845">
    <property type="component" value="Unassembled WGS sequence"/>
</dbReference>
<evidence type="ECO:0000256" key="4">
    <source>
        <dbReference type="PIRNR" id="PIRNR016020"/>
    </source>
</evidence>
<dbReference type="InterPro" id="IPR011013">
    <property type="entry name" value="Gal_mutarotase_sf_dom"/>
</dbReference>
<proteinExistence type="inferred from homology"/>
<sequence>MDDLLFLNRRFGAPGRVAFREGPGGDPLAVLVGPRGSCEVSLYGGQVLSYRAPGFQDALWLSPLAEFAHGKAIRGGIPVCWPWFGKAPEGMPAGTPSHGFARRALWRVAGTEVDAQRTELTLVLTEADTTDPVWPFRYNLTLTVTLEETLTVDLQTRNLDDVPFTFGEALHTYLRVGDARQVTLVGVGQEGPIRFADDATHDVVYPQDDAVALLRDPVMGRDLALAADDASAVVVWHPALDCGLGDVPLEGPRHFVCVEPANPHHVGGQITLAPGEAHVLTLCLQPTLHKD</sequence>
<reference evidence="6" key="2">
    <citation type="journal article" date="2021" name="PeerJ">
        <title>Extensive microbial diversity within the chicken gut microbiome revealed by metagenomics and culture.</title>
        <authorList>
            <person name="Gilroy R."/>
            <person name="Ravi A."/>
            <person name="Getino M."/>
            <person name="Pursley I."/>
            <person name="Horton D.L."/>
            <person name="Alikhan N.F."/>
            <person name="Baker D."/>
            <person name="Gharbi K."/>
            <person name="Hall N."/>
            <person name="Watson M."/>
            <person name="Adriaenssens E.M."/>
            <person name="Foster-Nyarko E."/>
            <person name="Jarju S."/>
            <person name="Secka A."/>
            <person name="Antonio M."/>
            <person name="Oren A."/>
            <person name="Chaudhuri R.R."/>
            <person name="La Ragione R."/>
            <person name="Hildebrand F."/>
            <person name="Pallen M.J."/>
        </authorList>
    </citation>
    <scope>NUCLEOTIDE SEQUENCE</scope>
    <source>
        <strain evidence="6">35461</strain>
    </source>
</reference>